<feature type="region of interest" description="Disordered" evidence="1">
    <location>
        <begin position="33"/>
        <end position="118"/>
    </location>
</feature>
<feature type="compositionally biased region" description="Low complexity" evidence="1">
    <location>
        <begin position="42"/>
        <end position="60"/>
    </location>
</feature>
<organism evidence="2 3">
    <name type="scientific">Mycena rosella</name>
    <name type="common">Pink bonnet</name>
    <name type="synonym">Agaricus rosellus</name>
    <dbReference type="NCBI Taxonomy" id="1033263"/>
    <lineage>
        <taxon>Eukaryota</taxon>
        <taxon>Fungi</taxon>
        <taxon>Dikarya</taxon>
        <taxon>Basidiomycota</taxon>
        <taxon>Agaricomycotina</taxon>
        <taxon>Agaricomycetes</taxon>
        <taxon>Agaricomycetidae</taxon>
        <taxon>Agaricales</taxon>
        <taxon>Marasmiineae</taxon>
        <taxon>Mycenaceae</taxon>
        <taxon>Mycena</taxon>
    </lineage>
</organism>
<dbReference type="AlphaFoldDB" id="A0AAD7DIX2"/>
<dbReference type="EMBL" id="JARKIE010000052">
    <property type="protein sequence ID" value="KAJ7692429.1"/>
    <property type="molecule type" value="Genomic_DNA"/>
</dbReference>
<proteinExistence type="predicted"/>
<sequence>MIGTANIAELSTTSGHAAQDVLTIENAYDDTLLHEPRERTRTSASPLLTPLPASPPARTSNETGSSAVPALEKHQNAPAPRSAGNEPSRRTQHPRPRTAGYSSSRTANTCRPHPKSTNTRLLVLVPAPTRLTKTKLLAHTTAIARVRFAEHHPARAHHSTLAPAAATNEVTSRTHAHVLVRKAPPNPPQSALVSGGGAGSSTARVLVLVRVPAPPPTSREDRTNVPPLVCELLEKPAFVGGTGGSTDARIRVPRLETNALLVAPASVCIPPSPPTSREDDCACRPPRRNTLPARIPTPASGASERMQGAPSSPPPKANALGGRCSGRVL</sequence>
<evidence type="ECO:0000256" key="1">
    <source>
        <dbReference type="SAM" id="MobiDB-lite"/>
    </source>
</evidence>
<evidence type="ECO:0000313" key="3">
    <source>
        <dbReference type="Proteomes" id="UP001221757"/>
    </source>
</evidence>
<dbReference type="Proteomes" id="UP001221757">
    <property type="component" value="Unassembled WGS sequence"/>
</dbReference>
<gene>
    <name evidence="2" type="ORF">B0H17DRAFT_1330769</name>
</gene>
<name>A0AAD7DIX2_MYCRO</name>
<keyword evidence="3" id="KW-1185">Reference proteome</keyword>
<protein>
    <submittedName>
        <fullName evidence="2">Uncharacterized protein</fullName>
    </submittedName>
</protein>
<feature type="compositionally biased region" description="Polar residues" evidence="1">
    <location>
        <begin position="100"/>
        <end position="118"/>
    </location>
</feature>
<comment type="caution">
    <text evidence="2">The sequence shown here is derived from an EMBL/GenBank/DDBJ whole genome shotgun (WGS) entry which is preliminary data.</text>
</comment>
<accession>A0AAD7DIX2</accession>
<reference evidence="2" key="1">
    <citation type="submission" date="2023-03" db="EMBL/GenBank/DDBJ databases">
        <title>Massive genome expansion in bonnet fungi (Mycena s.s.) driven by repeated elements and novel gene families across ecological guilds.</title>
        <authorList>
            <consortium name="Lawrence Berkeley National Laboratory"/>
            <person name="Harder C.B."/>
            <person name="Miyauchi S."/>
            <person name="Viragh M."/>
            <person name="Kuo A."/>
            <person name="Thoen E."/>
            <person name="Andreopoulos B."/>
            <person name="Lu D."/>
            <person name="Skrede I."/>
            <person name="Drula E."/>
            <person name="Henrissat B."/>
            <person name="Morin E."/>
            <person name="Kohler A."/>
            <person name="Barry K."/>
            <person name="LaButti K."/>
            <person name="Morin E."/>
            <person name="Salamov A."/>
            <person name="Lipzen A."/>
            <person name="Mereny Z."/>
            <person name="Hegedus B."/>
            <person name="Baldrian P."/>
            <person name="Stursova M."/>
            <person name="Weitz H."/>
            <person name="Taylor A."/>
            <person name="Grigoriev I.V."/>
            <person name="Nagy L.G."/>
            <person name="Martin F."/>
            <person name="Kauserud H."/>
        </authorList>
    </citation>
    <scope>NUCLEOTIDE SEQUENCE</scope>
    <source>
        <strain evidence="2">CBHHK067</strain>
    </source>
</reference>
<evidence type="ECO:0000313" key="2">
    <source>
        <dbReference type="EMBL" id="KAJ7692429.1"/>
    </source>
</evidence>
<feature type="region of interest" description="Disordered" evidence="1">
    <location>
        <begin position="271"/>
        <end position="329"/>
    </location>
</feature>